<dbReference type="Proteomes" id="UP001161562">
    <property type="component" value="Plasmid pMO1"/>
</dbReference>
<protein>
    <submittedName>
        <fullName evidence="2">Uncharacterized protein</fullName>
    </submittedName>
</protein>
<evidence type="ECO:0000313" key="2">
    <source>
        <dbReference type="EMBL" id="CAI4093962.1"/>
    </source>
</evidence>
<dbReference type="AlphaFoldDB" id="A0A9C7GWJ0"/>
<evidence type="ECO:0000256" key="1">
    <source>
        <dbReference type="SAM" id="Phobius"/>
    </source>
</evidence>
<gene>
    <name evidence="2" type="ORF">PMO1_10</name>
</gene>
<keyword evidence="1" id="KW-0472">Membrane</keyword>
<keyword evidence="1" id="KW-0812">Transmembrane</keyword>
<sequence length="53" mass="6451">MYIKYIVGYIFYWLKGNASGEVLPFLYFMRLFMHSIVQFLELVTLINIVFYMN</sequence>
<keyword evidence="2" id="KW-0614">Plasmid</keyword>
<organism evidence="2">
    <name type="scientific">Marinitoga okinawensis</name>
    <dbReference type="NCBI Taxonomy" id="389480"/>
    <lineage>
        <taxon>Bacteria</taxon>
        <taxon>Thermotogati</taxon>
        <taxon>Thermotogota</taxon>
        <taxon>Thermotogae</taxon>
        <taxon>Petrotogales</taxon>
        <taxon>Petrotogaceae</taxon>
        <taxon>Marinitoga</taxon>
    </lineage>
</organism>
<feature type="transmembrane region" description="Helical" evidence="1">
    <location>
        <begin position="31"/>
        <end position="52"/>
    </location>
</feature>
<reference evidence="2" key="1">
    <citation type="submission" date="2023-02" db="EMBL/GenBank/DDBJ databases">
        <authorList>
            <person name="Lossouarn J."/>
            <person name="Nesbo L C."/>
            <person name="Geslin C."/>
        </authorList>
    </citation>
    <scope>NUCLEOTIDE SEQUENCE</scope>
    <source>
        <strain evidence="2">Type strain: Marinitoga okinawensis TFS10-5</strain>
        <plasmid evidence="2">pMO1</plasmid>
    </source>
</reference>
<accession>A0A9C7GWJ0</accession>
<name>A0A9C7GWJ0_9BACT</name>
<proteinExistence type="predicted"/>
<dbReference type="EMBL" id="OX370180">
    <property type="protein sequence ID" value="CAI4093962.1"/>
    <property type="molecule type" value="Genomic_DNA"/>
</dbReference>
<geneLocation type="plasmid" evidence="2">
    <name>pMO1</name>
</geneLocation>
<keyword evidence="1" id="KW-1133">Transmembrane helix</keyword>